<dbReference type="Pfam" id="PF25512">
    <property type="entry name" value="zf-CCCH_AtC3H23"/>
    <property type="match status" value="1"/>
</dbReference>
<proteinExistence type="predicted"/>
<dbReference type="InterPro" id="IPR057444">
    <property type="entry name" value="Znf-CCCH_AtC3H23-like"/>
</dbReference>
<dbReference type="InterPro" id="IPR045234">
    <property type="entry name" value="Unkempt-like"/>
</dbReference>
<evidence type="ECO:0000256" key="4">
    <source>
        <dbReference type="ARBA" id="ARBA00023125"/>
    </source>
</evidence>
<protein>
    <recommendedName>
        <fullName evidence="5">AtC3H23-like CCCH zinc finger domain-containing protein</fullName>
    </recommendedName>
</protein>
<organism evidence="6 7">
    <name type="scientific">Tetradesmus obliquus</name>
    <name type="common">Green alga</name>
    <name type="synonym">Acutodesmus obliquus</name>
    <dbReference type="NCBI Taxonomy" id="3088"/>
    <lineage>
        <taxon>Eukaryota</taxon>
        <taxon>Viridiplantae</taxon>
        <taxon>Chlorophyta</taxon>
        <taxon>core chlorophytes</taxon>
        <taxon>Chlorophyceae</taxon>
        <taxon>CS clade</taxon>
        <taxon>Sphaeropleales</taxon>
        <taxon>Scenedesmaceae</taxon>
        <taxon>Tetradesmus</taxon>
    </lineage>
</organism>
<evidence type="ECO:0000313" key="6">
    <source>
        <dbReference type="EMBL" id="SZX62136.1"/>
    </source>
</evidence>
<dbReference type="GO" id="GO:0008270">
    <property type="term" value="F:zinc ion binding"/>
    <property type="evidence" value="ECO:0007669"/>
    <property type="project" value="UniProtKB-KW"/>
</dbReference>
<name>A0A383VCP3_TETOB</name>
<dbReference type="PANTHER" id="PTHR14493">
    <property type="entry name" value="UNKEMPT FAMILY MEMBER"/>
    <property type="match status" value="1"/>
</dbReference>
<evidence type="ECO:0000259" key="5">
    <source>
        <dbReference type="Pfam" id="PF25512"/>
    </source>
</evidence>
<keyword evidence="2" id="KW-0863">Zinc-finger</keyword>
<keyword evidence="4" id="KW-0238">DNA-binding</keyword>
<dbReference type="Proteomes" id="UP000256970">
    <property type="component" value="Unassembled WGS sequence"/>
</dbReference>
<dbReference type="GO" id="GO:0003677">
    <property type="term" value="F:DNA binding"/>
    <property type="evidence" value="ECO:0007669"/>
    <property type="project" value="UniProtKB-KW"/>
</dbReference>
<accession>A0A383VCP3</accession>
<evidence type="ECO:0000256" key="3">
    <source>
        <dbReference type="ARBA" id="ARBA00022833"/>
    </source>
</evidence>
<gene>
    <name evidence="6" type="ORF">BQ4739_LOCUS2663</name>
</gene>
<keyword evidence="1" id="KW-0479">Metal-binding</keyword>
<sequence length="477" mass="49333">MCRGLPLDVPNGALVQPRSTKQQAGARTQQWDDEFLQFTYKVVPCDKTWRHDYATCPFAHSGESSERRHPSAYLPFMCGSTQHSTDLKEKCPFGTTCKYAHGHFELWLHPGRFRTKLCSLGGNCRRPVCFFAHSEAELRVTPYSKLDTAAAVAAQQLSQLAADGTVPSAHTSQCGSVSAASNVASSVHSASSDAGDVKSAAANLSSPCGSEAAMPVRGSPCSAAVCDGLGSAFTAGMVLSQQQAAMLEMQLQGNTNAALLAADAVNIAANTAPALWLGGSSAGMLQQQLPAANMQYGSVLPQQQLVYLDAASNAMGFAQGVAAMPAAAAGTDLMNGWMLAPAAAPVAVNPLQDQWVANGMLAAAQQCNAAYGCMAGSAAGFSCVPAAVQMQGALPMPNMLGGGNMVDQWLQLDSAGAYRSPPGLARPAIGCGMSVSGMQQQQPGATNARMAQLLSTLPEQTVQQLLAGMLAVEASGA</sequence>
<feature type="domain" description="AtC3H23-like CCCH zinc finger" evidence="5">
    <location>
        <begin position="34"/>
        <end position="65"/>
    </location>
</feature>
<evidence type="ECO:0000256" key="1">
    <source>
        <dbReference type="ARBA" id="ARBA00022723"/>
    </source>
</evidence>
<dbReference type="AlphaFoldDB" id="A0A383VCP3"/>
<dbReference type="EMBL" id="FNXT01000204">
    <property type="protein sequence ID" value="SZX62136.1"/>
    <property type="molecule type" value="Genomic_DNA"/>
</dbReference>
<dbReference type="PANTHER" id="PTHR14493:SF50">
    <property type="entry name" value="RING FINGER PROTEIN UNKEMPT"/>
    <property type="match status" value="1"/>
</dbReference>
<reference evidence="6 7" key="1">
    <citation type="submission" date="2016-10" db="EMBL/GenBank/DDBJ databases">
        <authorList>
            <person name="Cai Z."/>
        </authorList>
    </citation>
    <scope>NUCLEOTIDE SEQUENCE [LARGE SCALE GENOMIC DNA]</scope>
</reference>
<keyword evidence="7" id="KW-1185">Reference proteome</keyword>
<keyword evidence="3" id="KW-0862">Zinc</keyword>
<dbReference type="Gene3D" id="3.30.1370.210">
    <property type="match status" value="1"/>
</dbReference>
<evidence type="ECO:0000256" key="2">
    <source>
        <dbReference type="ARBA" id="ARBA00022771"/>
    </source>
</evidence>
<evidence type="ECO:0000313" key="7">
    <source>
        <dbReference type="Proteomes" id="UP000256970"/>
    </source>
</evidence>